<keyword evidence="2" id="KW-1185">Reference proteome</keyword>
<feature type="non-terminal residue" evidence="1">
    <location>
        <position position="452"/>
    </location>
</feature>
<organism evidence="1 2">
    <name type="scientific">Blyttiomyces helicus</name>
    <dbReference type="NCBI Taxonomy" id="388810"/>
    <lineage>
        <taxon>Eukaryota</taxon>
        <taxon>Fungi</taxon>
        <taxon>Fungi incertae sedis</taxon>
        <taxon>Chytridiomycota</taxon>
        <taxon>Chytridiomycota incertae sedis</taxon>
        <taxon>Chytridiomycetes</taxon>
        <taxon>Chytridiomycetes incertae sedis</taxon>
        <taxon>Blyttiomyces</taxon>
    </lineage>
</organism>
<accession>A0A4P9VU12</accession>
<dbReference type="Proteomes" id="UP000269721">
    <property type="component" value="Unassembled WGS sequence"/>
</dbReference>
<dbReference type="EMBL" id="ML001733">
    <property type="protein sequence ID" value="RKO83049.1"/>
    <property type="molecule type" value="Genomic_DNA"/>
</dbReference>
<name>A0A4P9VU12_9FUNG</name>
<evidence type="ECO:0000313" key="2">
    <source>
        <dbReference type="Proteomes" id="UP000269721"/>
    </source>
</evidence>
<proteinExistence type="predicted"/>
<reference evidence="2" key="1">
    <citation type="journal article" date="2018" name="Nat. Microbiol.">
        <title>Leveraging single-cell genomics to expand the fungal tree of life.</title>
        <authorList>
            <person name="Ahrendt S.R."/>
            <person name="Quandt C.A."/>
            <person name="Ciobanu D."/>
            <person name="Clum A."/>
            <person name="Salamov A."/>
            <person name="Andreopoulos B."/>
            <person name="Cheng J.F."/>
            <person name="Woyke T."/>
            <person name="Pelin A."/>
            <person name="Henrissat B."/>
            <person name="Reynolds N.K."/>
            <person name="Benny G.L."/>
            <person name="Smith M.E."/>
            <person name="James T.Y."/>
            <person name="Grigoriev I.V."/>
        </authorList>
    </citation>
    <scope>NUCLEOTIDE SEQUENCE [LARGE SCALE GENOMIC DNA]</scope>
</reference>
<protein>
    <submittedName>
        <fullName evidence="1">Uncharacterized protein</fullName>
    </submittedName>
</protein>
<dbReference type="AlphaFoldDB" id="A0A4P9VU12"/>
<sequence>MAHNQRDLRPSRFLLQLIGCPISRNVRQSFSRLKDNPERILSPSRVNLIGRRDQERIGGGVHTSIRGKSDDEKDSREIRLILPTPMNAGAEKMGFLLAACGTSRGETSPKAVGSAQISHRRSSSSIGYCHDVDRRPLPAPSEACVGTDMMRASKAVSIPPSTRGKKRDPLDKVPLPKYYGGYGVPPVHPRQEMADRSLAGLAESYGALVRWTGAVSQAHPRQGSQSRWAGWILWSIGPLDKDGPSTNRLTGSQCSTELRIGIVNLIQQLLCVRGTSARRPISSFSPIRRKSQDILQELRTMSPDPKSAADASRARRKSMGDHLQHRLRMVPISTIPATDPRINLLDRASLAAQFFILIFGSAAIAWTCKLITTPFLVLFYTADAIVIARIAFHSIKQYEDEYGVLVTVLDRVVWHHVVEMGGLVEMLFALPWDLGVLVAALLEAETCVNFGW</sequence>
<evidence type="ECO:0000313" key="1">
    <source>
        <dbReference type="EMBL" id="RKO83049.1"/>
    </source>
</evidence>
<gene>
    <name evidence="1" type="ORF">BDK51DRAFT_52124</name>
</gene>